<evidence type="ECO:0000313" key="2">
    <source>
        <dbReference type="EMBL" id="OAD79799.1"/>
    </source>
</evidence>
<evidence type="ECO:0000256" key="1">
    <source>
        <dbReference type="SAM" id="MobiDB-lite"/>
    </source>
</evidence>
<dbReference type="AlphaFoldDB" id="A0A167QJL8"/>
<accession>A0A167QJL8</accession>
<protein>
    <submittedName>
        <fullName evidence="2">Uncharacterized protein</fullName>
    </submittedName>
</protein>
<dbReference type="Proteomes" id="UP000077315">
    <property type="component" value="Unassembled WGS sequence"/>
</dbReference>
<name>A0A167QJL8_PHYB8</name>
<dbReference type="InParanoid" id="A0A167QJL8"/>
<feature type="compositionally biased region" description="Low complexity" evidence="1">
    <location>
        <begin position="16"/>
        <end position="43"/>
    </location>
</feature>
<feature type="region of interest" description="Disordered" evidence="1">
    <location>
        <begin position="306"/>
        <end position="341"/>
    </location>
</feature>
<reference evidence="3" key="1">
    <citation type="submission" date="2015-06" db="EMBL/GenBank/DDBJ databases">
        <title>Expansion of signal transduction pathways in fungi by whole-genome duplication.</title>
        <authorList>
            <consortium name="DOE Joint Genome Institute"/>
            <person name="Corrochano L.M."/>
            <person name="Kuo A."/>
            <person name="Marcet-Houben M."/>
            <person name="Polaino S."/>
            <person name="Salamov A."/>
            <person name="Villalobos J.M."/>
            <person name="Alvarez M.I."/>
            <person name="Avalos J."/>
            <person name="Benito E.P."/>
            <person name="Benoit I."/>
            <person name="Burger G."/>
            <person name="Camino L.P."/>
            <person name="Canovas D."/>
            <person name="Cerda-Olmedo E."/>
            <person name="Cheng J.-F."/>
            <person name="Dominguez A."/>
            <person name="Elias M."/>
            <person name="Eslava A.P."/>
            <person name="Glaser F."/>
            <person name="Grimwood J."/>
            <person name="Gutierrez G."/>
            <person name="Heitman J."/>
            <person name="Henrissat B."/>
            <person name="Iturriaga E.A."/>
            <person name="Lang B.F."/>
            <person name="Lavin J.L."/>
            <person name="Lee S."/>
            <person name="Li W."/>
            <person name="Lindquist E."/>
            <person name="Lopez-Garcia S."/>
            <person name="Luque E.M."/>
            <person name="Marcos A.T."/>
            <person name="Martin J."/>
            <person name="McCluskey K."/>
            <person name="Medina H.R."/>
            <person name="Miralles-Duran A."/>
            <person name="Miyazaki A."/>
            <person name="Munoz-Torres E."/>
            <person name="Oguiza J.A."/>
            <person name="Ohm R."/>
            <person name="Olmedo M."/>
            <person name="Orejas M."/>
            <person name="Ortiz-Castellanos L."/>
            <person name="Pisabarro A.G."/>
            <person name="Rodriguez-Romero J."/>
            <person name="Ruiz-Herrera J."/>
            <person name="Ruiz-Vazquez R."/>
            <person name="Sanz C."/>
            <person name="Schackwitz W."/>
            <person name="Schmutz J."/>
            <person name="Shahriari M."/>
            <person name="Shelest E."/>
            <person name="Silva-Franco F."/>
            <person name="Soanes D."/>
            <person name="Syed K."/>
            <person name="Tagua V.G."/>
            <person name="Talbot N.J."/>
            <person name="Thon M."/>
            <person name="De vries R.P."/>
            <person name="Wiebenga A."/>
            <person name="Yadav J.S."/>
            <person name="Braun E.L."/>
            <person name="Baker S."/>
            <person name="Garre V."/>
            <person name="Horwitz B."/>
            <person name="Torres-Martinez S."/>
            <person name="Idnurm A."/>
            <person name="Herrera-Estrella A."/>
            <person name="Gabaldon T."/>
            <person name="Grigoriev I.V."/>
        </authorList>
    </citation>
    <scope>NUCLEOTIDE SEQUENCE [LARGE SCALE GENOMIC DNA]</scope>
    <source>
        <strain evidence="3">NRRL 1555(-)</strain>
    </source>
</reference>
<dbReference type="GeneID" id="28999033"/>
<feature type="region of interest" description="Disordered" evidence="1">
    <location>
        <begin position="1"/>
        <end position="74"/>
    </location>
</feature>
<dbReference type="OrthoDB" id="2276091at2759"/>
<dbReference type="VEuPathDB" id="FungiDB:PHYBLDRAFT_179262"/>
<gene>
    <name evidence="2" type="ORF">PHYBLDRAFT_179262</name>
</gene>
<organism evidence="2 3">
    <name type="scientific">Phycomyces blakesleeanus (strain ATCC 8743b / DSM 1359 / FGSC 10004 / NBRC 33097 / NRRL 1555)</name>
    <dbReference type="NCBI Taxonomy" id="763407"/>
    <lineage>
        <taxon>Eukaryota</taxon>
        <taxon>Fungi</taxon>
        <taxon>Fungi incertae sedis</taxon>
        <taxon>Mucoromycota</taxon>
        <taxon>Mucoromycotina</taxon>
        <taxon>Mucoromycetes</taxon>
        <taxon>Mucorales</taxon>
        <taxon>Phycomycetaceae</taxon>
        <taxon>Phycomyces</taxon>
    </lineage>
</organism>
<feature type="compositionally biased region" description="Acidic residues" evidence="1">
    <location>
        <begin position="59"/>
        <end position="72"/>
    </location>
</feature>
<dbReference type="EMBL" id="KV440972">
    <property type="protein sequence ID" value="OAD79799.1"/>
    <property type="molecule type" value="Genomic_DNA"/>
</dbReference>
<dbReference type="RefSeq" id="XP_018297839.1">
    <property type="nucleotide sequence ID" value="XM_018438127.1"/>
</dbReference>
<evidence type="ECO:0000313" key="3">
    <source>
        <dbReference type="Proteomes" id="UP000077315"/>
    </source>
</evidence>
<proteinExistence type="predicted"/>
<keyword evidence="3" id="KW-1185">Reference proteome</keyword>
<sequence length="427" mass="47672">MTGAFASLSHKRHRSPSTAKTPPTAPIGKLSKLKSGLSLFGRLANPFGSGTTTTNQDNSENDNEEDDNDDEWDQPKKYSLSALMHCFKSADPAASANPAASATTPHPLAGDALYEHTHYRQRSVCPAPPIYDPSPQAPLRKKSLPSILKKDPQDDHPTTPFIRHHRHTSSLQSSGLSVPSINNGRHKQSRHVRHYSHVSSSITVNSEDLTAKEFADYTGIRILSETDDDNEHTNSEDEDETKRCGCEDEGIVPVLVRGTHGRHKSCDTTTLHVNEDSQISIKSYCSMHSHDTRSLYRKPQIWDSDFWRKPGQPQPLPQQPNLGHKRSGSSIPTTPPLLSLTQETEPPIIHTMRKLNTLSTETLNQRNNNTNISQLVPPSRNCIIRKGRFEIHLESSSEPDRVELPTDECVVEWKRKQKSPLSQSTIH</sequence>